<reference evidence="1 2" key="1">
    <citation type="journal article" date="2015" name="Genome Announc.">
        <title>Draft Genome Sequences of Leptospira santarosai Strains U160, U164, and U233, Isolated from Asymptomatic Cattle.</title>
        <authorList>
            <person name="Kremer F.S."/>
            <person name="Eslabao M.R."/>
            <person name="Provisor M."/>
            <person name="Woloski R.D."/>
            <person name="Ramires O.V."/>
            <person name="Moreno L.Z."/>
            <person name="Moreno A.M."/>
            <person name="Hamond C."/>
            <person name="Lilenbaum W."/>
            <person name="Dellagostin O.A."/>
        </authorList>
    </citation>
    <scope>NUCLEOTIDE SEQUENCE [LARGE SCALE GENOMIC DNA]</scope>
    <source>
        <strain evidence="1 2">U160</strain>
    </source>
</reference>
<accession>A0A2P1QWB4</accession>
<name>A0A2P1QWB4_9LEPT</name>
<gene>
    <name evidence="1" type="ORF">XB16_2895</name>
</gene>
<dbReference type="AlphaFoldDB" id="A0A2P1QWB4"/>
<dbReference type="EMBL" id="CP027843">
    <property type="protein sequence ID" value="AVQ13198.1"/>
    <property type="molecule type" value="Genomic_DNA"/>
</dbReference>
<dbReference type="Proteomes" id="UP000033961">
    <property type="component" value="Chromosome I"/>
</dbReference>
<protein>
    <submittedName>
        <fullName evidence="1">Uncharacterized protein</fullName>
    </submittedName>
</protein>
<proteinExistence type="predicted"/>
<evidence type="ECO:0000313" key="2">
    <source>
        <dbReference type="Proteomes" id="UP000033961"/>
    </source>
</evidence>
<sequence>MNILLKLELKEWHRMVASQELPKGGFHWSKPDGSRQKRYYYSDV</sequence>
<evidence type="ECO:0000313" key="1">
    <source>
        <dbReference type="EMBL" id="AVQ13198.1"/>
    </source>
</evidence>
<organism evidence="1 2">
    <name type="scientific">Leptospira santarosai</name>
    <dbReference type="NCBI Taxonomy" id="28183"/>
    <lineage>
        <taxon>Bacteria</taxon>
        <taxon>Pseudomonadati</taxon>
        <taxon>Spirochaetota</taxon>
        <taxon>Spirochaetia</taxon>
        <taxon>Leptospirales</taxon>
        <taxon>Leptospiraceae</taxon>
        <taxon>Leptospira</taxon>
    </lineage>
</organism>